<dbReference type="InterPro" id="IPR036834">
    <property type="entry name" value="Bcl-2-like_sf"/>
</dbReference>
<gene>
    <name evidence="3" type="primary">LOC115232331</name>
</gene>
<dbReference type="AlphaFoldDB" id="A0A6P7U6K6"/>
<evidence type="ECO:0000313" key="3">
    <source>
        <dbReference type="RefSeq" id="XP_029658015.1"/>
    </source>
</evidence>
<feature type="compositionally biased region" description="Basic residues" evidence="1">
    <location>
        <begin position="9"/>
        <end position="21"/>
    </location>
</feature>
<accession>A0A6P7U6K6</accession>
<feature type="compositionally biased region" description="Low complexity" evidence="1">
    <location>
        <begin position="154"/>
        <end position="164"/>
    </location>
</feature>
<feature type="region of interest" description="Disordered" evidence="1">
    <location>
        <begin position="267"/>
        <end position="321"/>
    </location>
</feature>
<reference evidence="3" key="1">
    <citation type="submission" date="2025-08" db="UniProtKB">
        <authorList>
            <consortium name="RefSeq"/>
        </authorList>
    </citation>
    <scope>IDENTIFICATION</scope>
</reference>
<keyword evidence="2" id="KW-1185">Reference proteome</keyword>
<feature type="compositionally biased region" description="Polar residues" evidence="1">
    <location>
        <begin position="288"/>
        <end position="301"/>
    </location>
</feature>
<feature type="region of interest" description="Disordered" evidence="1">
    <location>
        <begin position="146"/>
        <end position="175"/>
    </location>
</feature>
<dbReference type="RefSeq" id="XP_029658015.1">
    <property type="nucleotide sequence ID" value="XM_029802155.2"/>
</dbReference>
<evidence type="ECO:0000256" key="1">
    <source>
        <dbReference type="SAM" id="MobiDB-lite"/>
    </source>
</evidence>
<dbReference type="GO" id="GO:0042981">
    <property type="term" value="P:regulation of apoptotic process"/>
    <property type="evidence" value="ECO:0007669"/>
    <property type="project" value="InterPro"/>
</dbReference>
<name>A0A6P7U6K6_9MOLL</name>
<dbReference type="Gene3D" id="1.10.437.10">
    <property type="entry name" value="Blc2-like"/>
    <property type="match status" value="1"/>
</dbReference>
<protein>
    <submittedName>
        <fullName evidence="3">Uncharacterized protein LOC115232331 isoform X1</fullName>
    </submittedName>
</protein>
<evidence type="ECO:0000313" key="2">
    <source>
        <dbReference type="Proteomes" id="UP000515154"/>
    </source>
</evidence>
<sequence length="622" mass="70393">MVTHISLKSFKKRNDNKKHKMSSNSSESDSKMVGKRRRQSTIPMVKQEANAILEEFLMRHQESLTSITPMNSVYQKVSELEVFEEKPNFKRRASYRKASHESILSDDSFHSMTKTEITYENTAPLASDEECSSSIESPSSAPGFLCNSSKLRHSSSNSSSSSSDNDSRVRRKKSLFKRAKERLRMSFNISRKFKKIQAEKEANNDNVFIKKKDKKKKKKVKTKDKVLKEVTTYTRTHIRQSSTISDIPCQKTEITLREGEIWESKKIKEKNGESRHIESHLSIKESSDNSGSKGLPSSLNKLKSLHRNGKKTLSLGRKESTEQRNIVQNIHRRTASEGNDKAIHVIKEESKDNKDSTTTNVLNEIIALDNDAENDYPLIETSAPRNNLHLNINPVFTSELPDRGNFEFKAEHVEKVTTVCTPDGLTQRRSSVEHYEHLSDCDNTEVNNDEFDEVDGAVGGVMSSEPSEDQSKTDMFKRVADKLMNLADTQTSASDSEGACARIQSPELSELEKELVEYILSIKTSSQFPSEAVIDILKQLTYQNFKETFEAYSKDKSGLQEVAALFFLSKAAINLVGPFRAMASQIKELTLRYFEDKCAAFIVEKGGWDSVLEDTDEEPKGE</sequence>
<dbReference type="Proteomes" id="UP000515154">
    <property type="component" value="Linkage group LG2"/>
</dbReference>
<dbReference type="SUPFAM" id="SSF56854">
    <property type="entry name" value="Bcl-2 inhibitors of programmed cell death"/>
    <property type="match status" value="1"/>
</dbReference>
<organism evidence="2 3">
    <name type="scientific">Octopus sinensis</name>
    <name type="common">East Asian common octopus</name>
    <dbReference type="NCBI Taxonomy" id="2607531"/>
    <lineage>
        <taxon>Eukaryota</taxon>
        <taxon>Metazoa</taxon>
        <taxon>Spiralia</taxon>
        <taxon>Lophotrochozoa</taxon>
        <taxon>Mollusca</taxon>
        <taxon>Cephalopoda</taxon>
        <taxon>Coleoidea</taxon>
        <taxon>Octopodiformes</taxon>
        <taxon>Octopoda</taxon>
        <taxon>Incirrata</taxon>
        <taxon>Octopodidae</taxon>
        <taxon>Octopus</taxon>
    </lineage>
</organism>
<feature type="compositionally biased region" description="Basic and acidic residues" evidence="1">
    <location>
        <begin position="267"/>
        <end position="287"/>
    </location>
</feature>
<dbReference type="KEGG" id="osn:115232331"/>
<feature type="region of interest" description="Disordered" evidence="1">
    <location>
        <begin position="1"/>
        <end position="42"/>
    </location>
</feature>
<proteinExistence type="predicted"/>